<dbReference type="RefSeq" id="WP_099034064.1">
    <property type="nucleotide sequence ID" value="NZ_BMGJ01000003.1"/>
</dbReference>
<dbReference type="Proteomes" id="UP000614272">
    <property type="component" value="Unassembled WGS sequence"/>
</dbReference>
<comment type="caution">
    <text evidence="1">The sequence shown here is derived from an EMBL/GenBank/DDBJ whole genome shotgun (WGS) entry which is preliminary data.</text>
</comment>
<protein>
    <recommendedName>
        <fullName evidence="3">Surface antigen domain-containing protein</fullName>
    </recommendedName>
</protein>
<dbReference type="PROSITE" id="PS51257">
    <property type="entry name" value="PROKAR_LIPOPROTEIN"/>
    <property type="match status" value="1"/>
</dbReference>
<dbReference type="EMBL" id="BMGJ01000003">
    <property type="protein sequence ID" value="GGD57750.1"/>
    <property type="molecule type" value="Genomic_DNA"/>
</dbReference>
<evidence type="ECO:0000313" key="1">
    <source>
        <dbReference type="EMBL" id="GGD57750.1"/>
    </source>
</evidence>
<sequence length="127" mass="13471">MHIDKKLCVALVTLLVVGCANKITQPVASIRLVTGDADSAFESVPQAVASNILNVPDGTDVSVGQQVVSVGKKYFSAAGIPCRRLDWKSNGEILTKGNAICKDKRSERWHFTQPVIATYDGGGADNG</sequence>
<reference evidence="2" key="1">
    <citation type="journal article" date="2019" name="Int. J. Syst. Evol. Microbiol.">
        <title>The Global Catalogue of Microorganisms (GCM) 10K type strain sequencing project: providing services to taxonomists for standard genome sequencing and annotation.</title>
        <authorList>
            <consortium name="The Broad Institute Genomics Platform"/>
            <consortium name="The Broad Institute Genome Sequencing Center for Infectious Disease"/>
            <person name="Wu L."/>
            <person name="Ma J."/>
        </authorList>
    </citation>
    <scope>NUCLEOTIDE SEQUENCE [LARGE SCALE GENOMIC DNA]</scope>
    <source>
        <strain evidence="2">CGMCC 1.12923</strain>
    </source>
</reference>
<evidence type="ECO:0000313" key="2">
    <source>
        <dbReference type="Proteomes" id="UP000614272"/>
    </source>
</evidence>
<keyword evidence="2" id="KW-1185">Reference proteome</keyword>
<proteinExistence type="predicted"/>
<gene>
    <name evidence="1" type="ORF">GCM10011357_11420</name>
</gene>
<name>A0ABQ1R6R8_9ALTE</name>
<accession>A0ABQ1R6R8</accession>
<evidence type="ECO:0008006" key="3">
    <source>
        <dbReference type="Google" id="ProtNLM"/>
    </source>
</evidence>
<organism evidence="1 2">
    <name type="scientific">Lacimicrobium alkaliphilum</name>
    <dbReference type="NCBI Taxonomy" id="1526571"/>
    <lineage>
        <taxon>Bacteria</taxon>
        <taxon>Pseudomonadati</taxon>
        <taxon>Pseudomonadota</taxon>
        <taxon>Gammaproteobacteria</taxon>
        <taxon>Alteromonadales</taxon>
        <taxon>Alteromonadaceae</taxon>
        <taxon>Lacimicrobium</taxon>
    </lineage>
</organism>